<evidence type="ECO:0000313" key="3">
    <source>
        <dbReference type="EMBL" id="CAA7270456.1"/>
    </source>
</evidence>
<dbReference type="AlphaFoldDB" id="A0A8S0X0R0"/>
<reference evidence="3 4" key="1">
    <citation type="submission" date="2020-01" db="EMBL/GenBank/DDBJ databases">
        <authorList>
            <person name="Gupta K D."/>
        </authorList>
    </citation>
    <scope>NUCLEOTIDE SEQUENCE [LARGE SCALE GENOMIC DNA]</scope>
</reference>
<sequence>MLDNSQNVLVTGGTFNHVEHRGMPAFLQLRSAIADGAMHDSGERFDPPKCYPGTREVILKQFLDWVIEHDRETFLRWLYDPVGAGKSAILQEIAEMCAKRKLLIASFFFARTASVRNDEKRLIAAIAYQLAQSIPDTLPLIEKAIERDPAVFSRSLDSQILPPTRPTL</sequence>
<dbReference type="Proteomes" id="UP000467700">
    <property type="component" value="Unassembled WGS sequence"/>
</dbReference>
<keyword evidence="1" id="KW-0677">Repeat</keyword>
<evidence type="ECO:0000313" key="4">
    <source>
        <dbReference type="Proteomes" id="UP000467700"/>
    </source>
</evidence>
<gene>
    <name evidence="3" type="ORF">AAE3_LOCUS12682</name>
</gene>
<protein>
    <recommendedName>
        <fullName evidence="2">Nephrocystin 3-like N-terminal domain-containing protein</fullName>
    </recommendedName>
</protein>
<feature type="domain" description="Nephrocystin 3-like N-terminal" evidence="2">
    <location>
        <begin position="53"/>
        <end position="156"/>
    </location>
</feature>
<dbReference type="Pfam" id="PF24883">
    <property type="entry name" value="NPHP3_N"/>
    <property type="match status" value="1"/>
</dbReference>
<dbReference type="OrthoDB" id="2928561at2759"/>
<comment type="caution">
    <text evidence="3">The sequence shown here is derived from an EMBL/GenBank/DDBJ whole genome shotgun (WGS) entry which is preliminary data.</text>
</comment>
<evidence type="ECO:0000256" key="1">
    <source>
        <dbReference type="ARBA" id="ARBA00022737"/>
    </source>
</evidence>
<dbReference type="EMBL" id="CACVBS010000090">
    <property type="protein sequence ID" value="CAA7270456.1"/>
    <property type="molecule type" value="Genomic_DNA"/>
</dbReference>
<accession>A0A8S0X0R0</accession>
<organism evidence="3 4">
    <name type="scientific">Cyclocybe aegerita</name>
    <name type="common">Black poplar mushroom</name>
    <name type="synonym">Agrocybe aegerita</name>
    <dbReference type="NCBI Taxonomy" id="1973307"/>
    <lineage>
        <taxon>Eukaryota</taxon>
        <taxon>Fungi</taxon>
        <taxon>Dikarya</taxon>
        <taxon>Basidiomycota</taxon>
        <taxon>Agaricomycotina</taxon>
        <taxon>Agaricomycetes</taxon>
        <taxon>Agaricomycetidae</taxon>
        <taxon>Agaricales</taxon>
        <taxon>Agaricineae</taxon>
        <taxon>Bolbitiaceae</taxon>
        <taxon>Cyclocybe</taxon>
    </lineage>
</organism>
<proteinExistence type="predicted"/>
<name>A0A8S0X0R0_CYCAE</name>
<keyword evidence="4" id="KW-1185">Reference proteome</keyword>
<dbReference type="InterPro" id="IPR056884">
    <property type="entry name" value="NPHP3-like_N"/>
</dbReference>
<evidence type="ECO:0000259" key="2">
    <source>
        <dbReference type="Pfam" id="PF24883"/>
    </source>
</evidence>